<proteinExistence type="predicted"/>
<keyword evidence="4" id="KW-0411">Iron-sulfur</keyword>
<evidence type="ECO:0000313" key="6">
    <source>
        <dbReference type="EMBL" id="HGY39758.1"/>
    </source>
</evidence>
<evidence type="ECO:0000256" key="2">
    <source>
        <dbReference type="ARBA" id="ARBA00022723"/>
    </source>
</evidence>
<accession>A0A7V4TYQ5</accession>
<protein>
    <submittedName>
        <fullName evidence="6">DUF362 domain-containing protein</fullName>
    </submittedName>
</protein>
<feature type="domain" description="4Fe-4S ferredoxin-type" evidence="5">
    <location>
        <begin position="341"/>
        <end position="370"/>
    </location>
</feature>
<keyword evidence="1" id="KW-0004">4Fe-4S</keyword>
<dbReference type="PROSITE" id="PS00198">
    <property type="entry name" value="4FE4S_FER_1"/>
    <property type="match status" value="2"/>
</dbReference>
<dbReference type="InterPro" id="IPR007160">
    <property type="entry name" value="DUF362"/>
</dbReference>
<dbReference type="PROSITE" id="PS51379">
    <property type="entry name" value="4FE4S_FER_2"/>
    <property type="match status" value="2"/>
</dbReference>
<dbReference type="GO" id="GO:0051539">
    <property type="term" value="F:4 iron, 4 sulfur cluster binding"/>
    <property type="evidence" value="ECO:0007669"/>
    <property type="project" value="UniProtKB-KW"/>
</dbReference>
<dbReference type="InterPro" id="IPR050157">
    <property type="entry name" value="PSI_iron-sulfur_center"/>
</dbReference>
<dbReference type="Gene3D" id="3.30.70.20">
    <property type="match status" value="1"/>
</dbReference>
<dbReference type="Pfam" id="PF13237">
    <property type="entry name" value="Fer4_10"/>
    <property type="match status" value="1"/>
</dbReference>
<evidence type="ECO:0000256" key="1">
    <source>
        <dbReference type="ARBA" id="ARBA00022485"/>
    </source>
</evidence>
<dbReference type="PANTHER" id="PTHR24960">
    <property type="entry name" value="PHOTOSYSTEM I IRON-SULFUR CENTER-RELATED"/>
    <property type="match status" value="1"/>
</dbReference>
<dbReference type="InterPro" id="IPR017896">
    <property type="entry name" value="4Fe4S_Fe-S-bd"/>
</dbReference>
<dbReference type="GO" id="GO:0046872">
    <property type="term" value="F:metal ion binding"/>
    <property type="evidence" value="ECO:0007669"/>
    <property type="project" value="UniProtKB-KW"/>
</dbReference>
<sequence length="389" mass="42848">MSSPVALVFCPGYDEEEVEKAVRQGFALFGGPGALCPGAKSVLLKPNLLVGEAPERAVTTHPAVFRAVAKVFLEAGYRVGFGDSPAFGSPESVAKKAGILEVARTLGVDFADFTHGVEVDFPEGVQHRKFTIARGVREYDVLVSLPKWKTHGLTRVTGAVKNQLGCVPGVRKGEYHFRIPDATLFSRMLVDLNRLLRPAFFVMDAVVAMEGNGPRNGKPRFMGLLAFSRDPVALDATLARLIHLDPALVPTCSEGERLGLGTWRKEAIVLWGDDPRRFEQRDFEVLRIPRVSPSRKLFLPLVRRFLLPYPVIRRELCKGCGVCTEVCPAHPKALCWNERLRLPSIDSTRCIRCFVCQEVCPHGAILVGVPLVRRMLGRWHDSLCSSAGG</sequence>
<evidence type="ECO:0000256" key="4">
    <source>
        <dbReference type="ARBA" id="ARBA00023014"/>
    </source>
</evidence>
<gene>
    <name evidence="6" type="ORF">ENW11_08140</name>
</gene>
<dbReference type="EMBL" id="DTIY01000061">
    <property type="protein sequence ID" value="HGY39758.1"/>
    <property type="molecule type" value="Genomic_DNA"/>
</dbReference>
<dbReference type="RefSeq" id="WP_017872426.1">
    <property type="nucleotide sequence ID" value="NZ_CP187957.1"/>
</dbReference>
<dbReference type="InterPro" id="IPR017900">
    <property type="entry name" value="4Fe4S_Fe_S_CS"/>
</dbReference>
<organism evidence="6">
    <name type="scientific">Candidatus Caldatribacterium saccharofermentans</name>
    <dbReference type="NCBI Taxonomy" id="1454753"/>
    <lineage>
        <taxon>Bacteria</taxon>
        <taxon>Pseudomonadati</taxon>
        <taxon>Atribacterota</taxon>
        <taxon>Atribacteria</taxon>
        <taxon>Atribacterales</taxon>
        <taxon>Candidatus Caldatribacteriaceae</taxon>
        <taxon>Candidatus Caldatribacterium</taxon>
    </lineage>
</organism>
<feature type="domain" description="4Fe-4S ferredoxin-type" evidence="5">
    <location>
        <begin position="308"/>
        <end position="339"/>
    </location>
</feature>
<reference evidence="6" key="1">
    <citation type="journal article" date="2020" name="mSystems">
        <title>Genome- and Community-Level Interaction Insights into Carbon Utilization and Element Cycling Functions of Hydrothermarchaeota in Hydrothermal Sediment.</title>
        <authorList>
            <person name="Zhou Z."/>
            <person name="Liu Y."/>
            <person name="Xu W."/>
            <person name="Pan J."/>
            <person name="Luo Z.H."/>
            <person name="Li M."/>
        </authorList>
    </citation>
    <scope>NUCLEOTIDE SEQUENCE [LARGE SCALE GENOMIC DNA]</scope>
    <source>
        <strain evidence="6">SpSt-82</strain>
    </source>
</reference>
<dbReference type="AlphaFoldDB" id="A0A7V4TYQ5"/>
<evidence type="ECO:0000256" key="3">
    <source>
        <dbReference type="ARBA" id="ARBA00023004"/>
    </source>
</evidence>
<comment type="caution">
    <text evidence="6">The sequence shown here is derived from an EMBL/GenBank/DDBJ whole genome shotgun (WGS) entry which is preliminary data.</text>
</comment>
<evidence type="ECO:0000259" key="5">
    <source>
        <dbReference type="PROSITE" id="PS51379"/>
    </source>
</evidence>
<name>A0A7V4TYQ5_9BACT</name>
<keyword evidence="3" id="KW-0408">Iron</keyword>
<dbReference type="SUPFAM" id="SSF54862">
    <property type="entry name" value="4Fe-4S ferredoxins"/>
    <property type="match status" value="1"/>
</dbReference>
<keyword evidence="2" id="KW-0479">Metal-binding</keyword>
<dbReference type="Pfam" id="PF04015">
    <property type="entry name" value="DUF362"/>
    <property type="match status" value="1"/>
</dbReference>